<accession>A0ACA9PGY2</accession>
<evidence type="ECO:0000313" key="2">
    <source>
        <dbReference type="Proteomes" id="UP000789920"/>
    </source>
</evidence>
<feature type="non-terminal residue" evidence="1">
    <location>
        <position position="574"/>
    </location>
</feature>
<evidence type="ECO:0000313" key="1">
    <source>
        <dbReference type="EMBL" id="CAG8708735.1"/>
    </source>
</evidence>
<name>A0ACA9PGY2_9GLOM</name>
<proteinExistence type="predicted"/>
<dbReference type="Proteomes" id="UP000789920">
    <property type="component" value="Unassembled WGS sequence"/>
</dbReference>
<feature type="non-terminal residue" evidence="1">
    <location>
        <position position="1"/>
    </location>
</feature>
<reference evidence="1" key="1">
    <citation type="submission" date="2021-06" db="EMBL/GenBank/DDBJ databases">
        <authorList>
            <person name="Kallberg Y."/>
            <person name="Tangrot J."/>
            <person name="Rosling A."/>
        </authorList>
    </citation>
    <scope>NUCLEOTIDE SEQUENCE</scope>
    <source>
        <strain evidence="1">MA461A</strain>
    </source>
</reference>
<dbReference type="EMBL" id="CAJVQC010020545">
    <property type="protein sequence ID" value="CAG8708735.1"/>
    <property type="molecule type" value="Genomic_DNA"/>
</dbReference>
<organism evidence="1 2">
    <name type="scientific">Racocetra persica</name>
    <dbReference type="NCBI Taxonomy" id="160502"/>
    <lineage>
        <taxon>Eukaryota</taxon>
        <taxon>Fungi</taxon>
        <taxon>Fungi incertae sedis</taxon>
        <taxon>Mucoromycota</taxon>
        <taxon>Glomeromycotina</taxon>
        <taxon>Glomeromycetes</taxon>
        <taxon>Diversisporales</taxon>
        <taxon>Gigasporaceae</taxon>
        <taxon>Racocetra</taxon>
    </lineage>
</organism>
<gene>
    <name evidence="1" type="ORF">RPERSI_LOCUS10396</name>
</gene>
<keyword evidence="2" id="KW-1185">Reference proteome</keyword>
<comment type="caution">
    <text evidence="1">The sequence shown here is derived from an EMBL/GenBank/DDBJ whole genome shotgun (WGS) entry which is preliminary data.</text>
</comment>
<protein>
    <submittedName>
        <fullName evidence="1">11148_t:CDS:1</fullName>
    </submittedName>
</protein>
<sequence>ISEAECNNLSEFKPHTYSKIISSLQSTLVIQPNDVIDKSEISIIENIFFNYDSVFMPWVWKVCEGSWSLKEFVSNLMVRWLFLKFQDFQPLDISFVINGNFCFNANQKTLNLLKTGNLLFNNSFAVQILLLVFSSLRIHNNKQNNENNDITRLFRIISSIFICIISSNSNNEINDADNNEIEKHVGDRKLLFQNLAKFWSEILKLFGAPGIIENVPTDWWPTINIIVLLLGYHFDPVETLIMMLEIRQHPMLLEALRQWALSPNQNINHDVNKFIVNTASSAALTTVDIEVKSSIIGLLSLTIPSVEESNSVYNDCNKQEFVLFPTINEFDDIMIMFRRDPSLFVGHICSIISTGFRPLTSGEFKQKTRLIYINTWDIFRDFIVSEIDNQFTWFMLLPIANAFEIMFKQSEADLGYYLIENKWNLFMLKIIVRYAQYHYENSTNDIKPESNLCSKHCSHSVMRVQLLRGIFTSVQPSWIKDIFSENFIDFFISLVKGMTEMSKCDIILLEMLLRMLHHLCQISLLSESQQTLLHSLFTTQLFEQMDQEQFTMDKNYNYNAFEQNFLMARQVTIL</sequence>